<dbReference type="AlphaFoldDB" id="A0A6G0WA32"/>
<evidence type="ECO:0000313" key="1">
    <source>
        <dbReference type="EMBL" id="KAF0724208.1"/>
    </source>
</evidence>
<dbReference type="VEuPathDB" id="FungiDB:AeMF1_004180"/>
<comment type="caution">
    <text evidence="1">The sequence shown here is derived from an EMBL/GenBank/DDBJ whole genome shotgun (WGS) entry which is preliminary data.</text>
</comment>
<name>A0A6G0WA32_9STRA</name>
<accession>A0A6G0WA32</accession>
<keyword evidence="2" id="KW-1185">Reference proteome</keyword>
<gene>
    <name evidence="1" type="ORF">Ae201684_017057</name>
</gene>
<dbReference type="EMBL" id="VJMJ01000277">
    <property type="protein sequence ID" value="KAF0724208.1"/>
    <property type="molecule type" value="Genomic_DNA"/>
</dbReference>
<organism evidence="1 2">
    <name type="scientific">Aphanomyces euteiches</name>
    <dbReference type="NCBI Taxonomy" id="100861"/>
    <lineage>
        <taxon>Eukaryota</taxon>
        <taxon>Sar</taxon>
        <taxon>Stramenopiles</taxon>
        <taxon>Oomycota</taxon>
        <taxon>Saprolegniomycetes</taxon>
        <taxon>Saprolegniales</taxon>
        <taxon>Verrucalvaceae</taxon>
        <taxon>Aphanomyces</taxon>
    </lineage>
</organism>
<evidence type="ECO:0000313" key="2">
    <source>
        <dbReference type="Proteomes" id="UP000481153"/>
    </source>
</evidence>
<reference evidence="1 2" key="1">
    <citation type="submission" date="2019-07" db="EMBL/GenBank/DDBJ databases">
        <title>Genomics analysis of Aphanomyces spp. identifies a new class of oomycete effector associated with host adaptation.</title>
        <authorList>
            <person name="Gaulin E."/>
        </authorList>
    </citation>
    <scope>NUCLEOTIDE SEQUENCE [LARGE SCALE GENOMIC DNA]</scope>
    <source>
        <strain evidence="1 2">ATCC 201684</strain>
    </source>
</reference>
<dbReference type="Proteomes" id="UP000481153">
    <property type="component" value="Unassembled WGS sequence"/>
</dbReference>
<protein>
    <submittedName>
        <fullName evidence="1">Uncharacterized protein</fullName>
    </submittedName>
</protein>
<sequence>MKRTCAASMKRSYSCMDLAALEADASSIMSSCSKKRLTTPPRYRSLSSGPASRQKNINEWLHTYDSLAATFPAILESPSIEDVLSASSIASILPPPTGKEDTMQLELIDMWQQPWIVDKDCSDHSTRLL</sequence>
<proteinExistence type="predicted"/>